<dbReference type="GeneID" id="28831721"/>
<organism evidence="2 3">
    <name type="scientific">Mollisia scopiformis</name>
    <name type="common">Conifer needle endophyte fungus</name>
    <name type="synonym">Phialocephala scopiformis</name>
    <dbReference type="NCBI Taxonomy" id="149040"/>
    <lineage>
        <taxon>Eukaryota</taxon>
        <taxon>Fungi</taxon>
        <taxon>Dikarya</taxon>
        <taxon>Ascomycota</taxon>
        <taxon>Pezizomycotina</taxon>
        <taxon>Leotiomycetes</taxon>
        <taxon>Helotiales</taxon>
        <taxon>Mollisiaceae</taxon>
        <taxon>Mollisia</taxon>
    </lineage>
</organism>
<accession>A0A194XUJ1</accession>
<dbReference type="AlphaFoldDB" id="A0A194XUJ1"/>
<keyword evidence="3" id="KW-1185">Reference proteome</keyword>
<dbReference type="InParanoid" id="A0A194XUJ1"/>
<gene>
    <name evidence="2" type="ORF">LY89DRAFT_775966</name>
</gene>
<protein>
    <submittedName>
        <fullName evidence="2">Uncharacterized protein</fullName>
    </submittedName>
</protein>
<dbReference type="KEGG" id="psco:LY89DRAFT_775966"/>
<evidence type="ECO:0000256" key="1">
    <source>
        <dbReference type="SAM" id="MobiDB-lite"/>
    </source>
</evidence>
<proteinExistence type="predicted"/>
<dbReference type="Proteomes" id="UP000070700">
    <property type="component" value="Unassembled WGS sequence"/>
</dbReference>
<feature type="compositionally biased region" description="Pro residues" evidence="1">
    <location>
        <begin position="49"/>
        <end position="71"/>
    </location>
</feature>
<evidence type="ECO:0000313" key="3">
    <source>
        <dbReference type="Proteomes" id="UP000070700"/>
    </source>
</evidence>
<feature type="compositionally biased region" description="Polar residues" evidence="1">
    <location>
        <begin position="74"/>
        <end position="90"/>
    </location>
</feature>
<dbReference type="EMBL" id="KQ947404">
    <property type="protein sequence ID" value="KUJ23704.1"/>
    <property type="molecule type" value="Genomic_DNA"/>
</dbReference>
<dbReference type="RefSeq" id="XP_018078059.1">
    <property type="nucleotide sequence ID" value="XM_018221995.1"/>
</dbReference>
<feature type="region of interest" description="Disordered" evidence="1">
    <location>
        <begin position="1"/>
        <end position="104"/>
    </location>
</feature>
<sequence length="318" mass="35700">MAQDSQYNQPYYPPNESLLQQDPNAHYQTPPGYVLVPISQLDSHLKPQTQPPPTQPSQPLPPSPQLPPRPLTPNAHSVSQPAPSYPSQHVHNAPHTPALNGSVPSFPTQSPFVLNIHHINDQADLFLPPSATPSDSVGYEATYRKMDYTDRKNPHTTVYQRTPSSVRGQTQTRLAGSCIYHHYWSNRLTMNMPFLNEPWDFEEAWVSDVGTCEGRALQWRLGAKGKKAFVLECAETNMKVVCRVVMDTMRSGSINIMVPFENQKQMDEMVVVAVCFMQRYRIKVWKDSKSLLKDEDWDTLKKVMKVANGAMNAGGGGS</sequence>
<reference evidence="2 3" key="1">
    <citation type="submission" date="2015-10" db="EMBL/GenBank/DDBJ databases">
        <title>Full genome of DAOMC 229536 Phialocephala scopiformis, a fungal endophyte of spruce producing the potent anti-insectan compound rugulosin.</title>
        <authorList>
            <consortium name="DOE Joint Genome Institute"/>
            <person name="Walker A.K."/>
            <person name="Frasz S.L."/>
            <person name="Seifert K.A."/>
            <person name="Miller J.D."/>
            <person name="Mondo S.J."/>
            <person name="Labutti K."/>
            <person name="Lipzen A."/>
            <person name="Dockter R."/>
            <person name="Kennedy M."/>
            <person name="Grigoriev I.V."/>
            <person name="Spatafora J.W."/>
        </authorList>
    </citation>
    <scope>NUCLEOTIDE SEQUENCE [LARGE SCALE GENOMIC DNA]</scope>
    <source>
        <strain evidence="2 3">CBS 120377</strain>
    </source>
</reference>
<evidence type="ECO:0000313" key="2">
    <source>
        <dbReference type="EMBL" id="KUJ23704.1"/>
    </source>
</evidence>
<name>A0A194XUJ1_MOLSC</name>
<feature type="compositionally biased region" description="Polar residues" evidence="1">
    <location>
        <begin position="17"/>
        <end position="27"/>
    </location>
</feature>